<evidence type="ECO:0000256" key="7">
    <source>
        <dbReference type="ARBA" id="ARBA00022777"/>
    </source>
</evidence>
<keyword evidence="6 10" id="KW-0812">Transmembrane</keyword>
<evidence type="ECO:0000256" key="1">
    <source>
        <dbReference type="ARBA" id="ARBA00000085"/>
    </source>
</evidence>
<dbReference type="SUPFAM" id="SSF55874">
    <property type="entry name" value="ATPase domain of HSP90 chaperone/DNA topoisomerase II/histidine kinase"/>
    <property type="match status" value="1"/>
</dbReference>
<evidence type="ECO:0000256" key="8">
    <source>
        <dbReference type="ARBA" id="ARBA00022989"/>
    </source>
</evidence>
<keyword evidence="7" id="KW-0418">Kinase</keyword>
<evidence type="ECO:0000256" key="2">
    <source>
        <dbReference type="ARBA" id="ARBA00004236"/>
    </source>
</evidence>
<dbReference type="Proteomes" id="UP001597286">
    <property type="component" value="Unassembled WGS sequence"/>
</dbReference>
<feature type="domain" description="Histidine kinase" evidence="11">
    <location>
        <begin position="293"/>
        <end position="508"/>
    </location>
</feature>
<dbReference type="SMART" id="SM00304">
    <property type="entry name" value="HAMP"/>
    <property type="match status" value="1"/>
</dbReference>
<evidence type="ECO:0000256" key="9">
    <source>
        <dbReference type="ARBA" id="ARBA00023012"/>
    </source>
</evidence>
<dbReference type="EMBL" id="JBHUFB010000009">
    <property type="protein sequence ID" value="MFD1812389.1"/>
    <property type="molecule type" value="Genomic_DNA"/>
</dbReference>
<dbReference type="InterPro" id="IPR003661">
    <property type="entry name" value="HisK_dim/P_dom"/>
</dbReference>
<dbReference type="InterPro" id="IPR004358">
    <property type="entry name" value="Sig_transdc_His_kin-like_C"/>
</dbReference>
<feature type="domain" description="HAMP" evidence="12">
    <location>
        <begin position="204"/>
        <end position="257"/>
    </location>
</feature>
<evidence type="ECO:0000256" key="3">
    <source>
        <dbReference type="ARBA" id="ARBA00012438"/>
    </source>
</evidence>
<proteinExistence type="predicted"/>
<dbReference type="Pfam" id="PF02518">
    <property type="entry name" value="HATPase_c"/>
    <property type="match status" value="1"/>
</dbReference>
<comment type="caution">
    <text evidence="13">The sequence shown here is derived from an EMBL/GenBank/DDBJ whole genome shotgun (WGS) entry which is preliminary data.</text>
</comment>
<feature type="transmembrane region" description="Helical" evidence="10">
    <location>
        <begin position="181"/>
        <end position="206"/>
    </location>
</feature>
<keyword evidence="13" id="KW-0067">ATP-binding</keyword>
<keyword evidence="9" id="KW-0902">Two-component regulatory system</keyword>
<dbReference type="Pfam" id="PF05227">
    <property type="entry name" value="CHASE3"/>
    <property type="match status" value="1"/>
</dbReference>
<name>A0ABW4P3Y9_9NOCA</name>
<dbReference type="SMART" id="SM00387">
    <property type="entry name" value="HATPase_c"/>
    <property type="match status" value="1"/>
</dbReference>
<comment type="catalytic activity">
    <reaction evidence="1">
        <text>ATP + protein L-histidine = ADP + protein N-phospho-L-histidine.</text>
        <dbReference type="EC" id="2.7.13.3"/>
    </reaction>
</comment>
<dbReference type="Gene3D" id="6.10.340.10">
    <property type="match status" value="1"/>
</dbReference>
<keyword evidence="10" id="KW-0472">Membrane</keyword>
<dbReference type="PANTHER" id="PTHR43304">
    <property type="entry name" value="PHYTOCHROME-LIKE PROTEIN CPH1"/>
    <property type="match status" value="1"/>
</dbReference>
<dbReference type="SUPFAM" id="SSF47384">
    <property type="entry name" value="Homodimeric domain of signal transducing histidine kinase"/>
    <property type="match status" value="1"/>
</dbReference>
<evidence type="ECO:0000313" key="13">
    <source>
        <dbReference type="EMBL" id="MFD1812389.1"/>
    </source>
</evidence>
<keyword evidence="13" id="KW-0547">Nucleotide-binding</keyword>
<sequence length="526" mass="57894">MSVQGWFTAILAVLLVLIAIGGVTAAILLVRTERITDELVEELLPARATAYRLQSSFLNQETGLRGYAATGDDAFLAPYNGGVELQRNSSDQLRALIGDRPALLADVDAIDEAAEEWRTVFGGPVLGTSGDATRPLDPAVYDLGRVAFDDLRSMFATQDRHLEEARAAAQQDLVQARQLRVLVLGAVFAVLLVACVGFAVLIRMAVINPVQRLARSSREVVEGNFDRTVDAGSGPADIQALASDIEAMRRRIVTELEVVRERQTQLEDQTRLLDAQTVELRRSNAELEQFAYVTSHDLQEPLRKVASFCQLLEKRYGDVLDDRGRQYIDFAVDGAKRMQVLINDLLAFSRVGRVNDGFQQLSLDQGLDRALTNLATAVEEAGARIVRPDALPEIVGDPTLIAMLWQNLIGNAIKFTRPGETPIVSITAHAEGEEWSICVQDNGIGISQEFAEKVFVIFQRLHARDEYSGTGIGLSLCKKIVEYHGGRIWLDTTYVDGARFCFTFPMTPRTDDVSANTTNQSEGIEV</sequence>
<dbReference type="Gene3D" id="3.30.565.10">
    <property type="entry name" value="Histidine kinase-like ATPase, C-terminal domain"/>
    <property type="match status" value="1"/>
</dbReference>
<dbReference type="EC" id="2.7.13.3" evidence="3"/>
<dbReference type="InterPro" id="IPR003594">
    <property type="entry name" value="HATPase_dom"/>
</dbReference>
<organism evidence="13 14">
    <name type="scientific">Rhodococcus gannanensis</name>
    <dbReference type="NCBI Taxonomy" id="1960308"/>
    <lineage>
        <taxon>Bacteria</taxon>
        <taxon>Bacillati</taxon>
        <taxon>Actinomycetota</taxon>
        <taxon>Actinomycetes</taxon>
        <taxon>Mycobacteriales</taxon>
        <taxon>Nocardiaceae</taxon>
        <taxon>Rhodococcus</taxon>
    </lineage>
</organism>
<keyword evidence="4" id="KW-0597">Phosphoprotein</keyword>
<evidence type="ECO:0000259" key="11">
    <source>
        <dbReference type="PROSITE" id="PS50109"/>
    </source>
</evidence>
<protein>
    <recommendedName>
        <fullName evidence="3">histidine kinase</fullName>
        <ecNumber evidence="3">2.7.13.3</ecNumber>
    </recommendedName>
</protein>
<evidence type="ECO:0000259" key="12">
    <source>
        <dbReference type="PROSITE" id="PS50885"/>
    </source>
</evidence>
<feature type="transmembrane region" description="Helical" evidence="10">
    <location>
        <begin position="6"/>
        <end position="30"/>
    </location>
</feature>
<dbReference type="GO" id="GO:0005524">
    <property type="term" value="F:ATP binding"/>
    <property type="evidence" value="ECO:0007669"/>
    <property type="project" value="UniProtKB-KW"/>
</dbReference>
<keyword evidence="8 10" id="KW-1133">Transmembrane helix</keyword>
<dbReference type="SMART" id="SM00388">
    <property type="entry name" value="HisKA"/>
    <property type="match status" value="1"/>
</dbReference>
<dbReference type="CDD" id="cd00082">
    <property type="entry name" value="HisKA"/>
    <property type="match status" value="1"/>
</dbReference>
<dbReference type="InterPro" id="IPR007891">
    <property type="entry name" value="CHASE3"/>
</dbReference>
<dbReference type="InterPro" id="IPR036097">
    <property type="entry name" value="HisK_dim/P_sf"/>
</dbReference>
<evidence type="ECO:0000313" key="14">
    <source>
        <dbReference type="Proteomes" id="UP001597286"/>
    </source>
</evidence>
<dbReference type="InterPro" id="IPR036890">
    <property type="entry name" value="HATPase_C_sf"/>
</dbReference>
<accession>A0ABW4P3Y9</accession>
<dbReference type="Gene3D" id="1.10.287.130">
    <property type="match status" value="1"/>
</dbReference>
<reference evidence="14" key="1">
    <citation type="journal article" date="2019" name="Int. J. Syst. Evol. Microbiol.">
        <title>The Global Catalogue of Microorganisms (GCM) 10K type strain sequencing project: providing services to taxonomists for standard genome sequencing and annotation.</title>
        <authorList>
            <consortium name="The Broad Institute Genomics Platform"/>
            <consortium name="The Broad Institute Genome Sequencing Center for Infectious Disease"/>
            <person name="Wu L."/>
            <person name="Ma J."/>
        </authorList>
    </citation>
    <scope>NUCLEOTIDE SEQUENCE [LARGE SCALE GENOMIC DNA]</scope>
    <source>
        <strain evidence="14">DT72</strain>
    </source>
</reference>
<evidence type="ECO:0000256" key="5">
    <source>
        <dbReference type="ARBA" id="ARBA00022679"/>
    </source>
</evidence>
<evidence type="ECO:0000256" key="10">
    <source>
        <dbReference type="SAM" id="Phobius"/>
    </source>
</evidence>
<dbReference type="Pfam" id="PF00672">
    <property type="entry name" value="HAMP"/>
    <property type="match status" value="1"/>
</dbReference>
<gene>
    <name evidence="13" type="ORF">ACFSJG_09215</name>
</gene>
<comment type="subcellular location">
    <subcellularLocation>
        <location evidence="2">Cell membrane</location>
    </subcellularLocation>
</comment>
<dbReference type="InterPro" id="IPR052162">
    <property type="entry name" value="Sensor_kinase/Photoreceptor"/>
</dbReference>
<dbReference type="PROSITE" id="PS50109">
    <property type="entry name" value="HIS_KIN"/>
    <property type="match status" value="1"/>
</dbReference>
<dbReference type="InterPro" id="IPR005467">
    <property type="entry name" value="His_kinase_dom"/>
</dbReference>
<keyword evidence="14" id="KW-1185">Reference proteome</keyword>
<dbReference type="PROSITE" id="PS50885">
    <property type="entry name" value="HAMP"/>
    <property type="match status" value="1"/>
</dbReference>
<dbReference type="RefSeq" id="WP_378484894.1">
    <property type="nucleotide sequence ID" value="NZ_JBHUFB010000009.1"/>
</dbReference>
<keyword evidence="5" id="KW-0808">Transferase</keyword>
<dbReference type="Pfam" id="PF00512">
    <property type="entry name" value="HisKA"/>
    <property type="match status" value="1"/>
</dbReference>
<evidence type="ECO:0000256" key="6">
    <source>
        <dbReference type="ARBA" id="ARBA00022692"/>
    </source>
</evidence>
<evidence type="ECO:0000256" key="4">
    <source>
        <dbReference type="ARBA" id="ARBA00022553"/>
    </source>
</evidence>
<dbReference type="InterPro" id="IPR003660">
    <property type="entry name" value="HAMP_dom"/>
</dbReference>
<dbReference type="PANTHER" id="PTHR43304:SF1">
    <property type="entry name" value="PAC DOMAIN-CONTAINING PROTEIN"/>
    <property type="match status" value="1"/>
</dbReference>
<dbReference type="PRINTS" id="PR00344">
    <property type="entry name" value="BCTRLSENSOR"/>
</dbReference>